<feature type="domain" description="MmgE/PrpD C-terminal" evidence="3">
    <location>
        <begin position="257"/>
        <end position="422"/>
    </location>
</feature>
<protein>
    <submittedName>
        <fullName evidence="4">MmgE/PrpD family protein</fullName>
    </submittedName>
</protein>
<dbReference type="Proteomes" id="UP001255416">
    <property type="component" value="Unassembled WGS sequence"/>
</dbReference>
<dbReference type="InterPro" id="IPR042183">
    <property type="entry name" value="MmgE/PrpD_sf_1"/>
</dbReference>
<dbReference type="PANTHER" id="PTHR16943:SF8">
    <property type="entry name" value="2-METHYLCITRATE DEHYDRATASE"/>
    <property type="match status" value="1"/>
</dbReference>
<keyword evidence="5" id="KW-1185">Reference proteome</keyword>
<dbReference type="SUPFAM" id="SSF103378">
    <property type="entry name" value="2-methylcitrate dehydratase PrpD"/>
    <property type="match status" value="1"/>
</dbReference>
<dbReference type="InterPro" id="IPR045336">
    <property type="entry name" value="MmgE_PrpD_N"/>
</dbReference>
<dbReference type="InterPro" id="IPR045337">
    <property type="entry name" value="MmgE_PrpD_C"/>
</dbReference>
<evidence type="ECO:0000256" key="1">
    <source>
        <dbReference type="ARBA" id="ARBA00006174"/>
    </source>
</evidence>
<dbReference type="PANTHER" id="PTHR16943">
    <property type="entry name" value="2-METHYLCITRATE DEHYDRATASE-RELATED"/>
    <property type="match status" value="1"/>
</dbReference>
<evidence type="ECO:0000313" key="4">
    <source>
        <dbReference type="EMBL" id="MDU9005967.1"/>
    </source>
</evidence>
<dbReference type="Gene3D" id="1.10.4100.10">
    <property type="entry name" value="2-methylcitrate dehydratase PrpD"/>
    <property type="match status" value="1"/>
</dbReference>
<organism evidence="4 5">
    <name type="scientific">Sedimentitalea todarodis</name>
    <dbReference type="NCBI Taxonomy" id="1631240"/>
    <lineage>
        <taxon>Bacteria</taxon>
        <taxon>Pseudomonadati</taxon>
        <taxon>Pseudomonadota</taxon>
        <taxon>Alphaproteobacteria</taxon>
        <taxon>Rhodobacterales</taxon>
        <taxon>Paracoccaceae</taxon>
        <taxon>Sedimentitalea</taxon>
    </lineage>
</organism>
<dbReference type="RefSeq" id="WP_316780194.1">
    <property type="nucleotide sequence ID" value="NZ_JASMWN010000018.1"/>
</dbReference>
<evidence type="ECO:0000259" key="3">
    <source>
        <dbReference type="Pfam" id="PF19305"/>
    </source>
</evidence>
<dbReference type="EMBL" id="JASMWN010000018">
    <property type="protein sequence ID" value="MDU9005967.1"/>
    <property type="molecule type" value="Genomic_DNA"/>
</dbReference>
<accession>A0ABU3VIF8</accession>
<dbReference type="Pfam" id="PF03972">
    <property type="entry name" value="MmgE_PrpD_N"/>
    <property type="match status" value="1"/>
</dbReference>
<name>A0ABU3VIF8_9RHOB</name>
<dbReference type="Gene3D" id="3.30.1330.120">
    <property type="entry name" value="2-methylcitrate dehydratase PrpD"/>
    <property type="match status" value="1"/>
</dbReference>
<reference evidence="5" key="1">
    <citation type="submission" date="2023-05" db="EMBL/GenBank/DDBJ databases">
        <title>Sedimentitalea sp. nov. JM2-8.</title>
        <authorList>
            <person name="Huang J."/>
        </authorList>
    </citation>
    <scope>NUCLEOTIDE SEQUENCE [LARGE SCALE GENOMIC DNA]</scope>
    <source>
        <strain evidence="5">KHS03</strain>
    </source>
</reference>
<dbReference type="Pfam" id="PF19305">
    <property type="entry name" value="MmgE_PrpD_C"/>
    <property type="match status" value="1"/>
</dbReference>
<gene>
    <name evidence="4" type="ORF">QO231_19215</name>
</gene>
<evidence type="ECO:0000259" key="2">
    <source>
        <dbReference type="Pfam" id="PF03972"/>
    </source>
</evidence>
<comment type="similarity">
    <text evidence="1">Belongs to the PrpD family.</text>
</comment>
<proteinExistence type="inferred from homology"/>
<comment type="caution">
    <text evidence="4">The sequence shown here is derived from an EMBL/GenBank/DDBJ whole genome shotgun (WGS) entry which is preliminary data.</text>
</comment>
<evidence type="ECO:0000313" key="5">
    <source>
        <dbReference type="Proteomes" id="UP001255416"/>
    </source>
</evidence>
<feature type="domain" description="MmgE/PrpD N-terminal" evidence="2">
    <location>
        <begin position="4"/>
        <end position="231"/>
    </location>
</feature>
<dbReference type="InterPro" id="IPR042188">
    <property type="entry name" value="MmgE/PrpD_sf_2"/>
</dbReference>
<dbReference type="InterPro" id="IPR005656">
    <property type="entry name" value="MmgE_PrpD"/>
</dbReference>
<sequence>MGTRFSDFLHDTRYDDLPEDVRAFARRWLLDLIGVAAGGSRTDLSRVIRDHAAAHFGAGARPARMLFDGRPVSPAGAALAGGMTIDALDGHDGHKLTKGHVGCGILPALLAMSEAERRTDGAEFLTALAIGYEIGTRAGIALHRTASDYHTSGAWTAVACAALGARTLGLDRNQSREAIGIAEYHGPRSQMMRCIDHPTMVKDGSGWGAMTGVSAAYLAADGFTGAPAITVEGEEVSDLWSDLGENWRIFEQYFKPHPVCRWAQPPLRAVLDLRAEHNLTSDQVERIEVTTFHQSLRLAVRRPCSTEEAQYSTSFPTAVAMVRGDVGPEDVAAGALTDPEILRLSEGMIVTESDTYNTAFPANRIAHVSLVLKDGRRLTSQPTEARGDPEARASLQELREKFHAWTTPVIGARRSSAISAAVDALGSGVDDMLPDLLLTPADGPDT</sequence>
<dbReference type="InterPro" id="IPR036148">
    <property type="entry name" value="MmgE/PrpD_sf"/>
</dbReference>